<dbReference type="SUPFAM" id="SSF56436">
    <property type="entry name" value="C-type lectin-like"/>
    <property type="match status" value="1"/>
</dbReference>
<gene>
    <name evidence="7" type="ORF">MAGMO_3204</name>
</gene>
<feature type="repeat" description="WD" evidence="3">
    <location>
        <begin position="271"/>
        <end position="312"/>
    </location>
</feature>
<dbReference type="InterPro" id="IPR019775">
    <property type="entry name" value="WD40_repeat_CS"/>
</dbReference>
<evidence type="ECO:0000256" key="5">
    <source>
        <dbReference type="SAM" id="SignalP"/>
    </source>
</evidence>
<dbReference type="AlphaFoldDB" id="A0A1S7LMI4"/>
<feature type="signal peptide" evidence="5">
    <location>
        <begin position="1"/>
        <end position="22"/>
    </location>
</feature>
<dbReference type="PROSITE" id="PS50294">
    <property type="entry name" value="WD_REPEATS_REGION"/>
    <property type="match status" value="3"/>
</dbReference>
<dbReference type="SUPFAM" id="SSF50978">
    <property type="entry name" value="WD40 repeat-like"/>
    <property type="match status" value="1"/>
</dbReference>
<evidence type="ECO:0000256" key="4">
    <source>
        <dbReference type="SAM" id="MobiDB-lite"/>
    </source>
</evidence>
<feature type="repeat" description="WD" evidence="3">
    <location>
        <begin position="229"/>
        <end position="270"/>
    </location>
</feature>
<feature type="chain" id="PRO_5012322949" description="Sulfatase-modifying factor enzyme-like domain-containing protein" evidence="5">
    <location>
        <begin position="23"/>
        <end position="829"/>
    </location>
</feature>
<dbReference type="Pfam" id="PF03781">
    <property type="entry name" value="FGE-sulfatase"/>
    <property type="match status" value="1"/>
</dbReference>
<dbReference type="PROSITE" id="PS00678">
    <property type="entry name" value="WD_REPEATS_1"/>
    <property type="match status" value="1"/>
</dbReference>
<evidence type="ECO:0000256" key="2">
    <source>
        <dbReference type="ARBA" id="ARBA00022737"/>
    </source>
</evidence>
<evidence type="ECO:0000256" key="3">
    <source>
        <dbReference type="PROSITE-ProRule" id="PRU00221"/>
    </source>
</evidence>
<dbReference type="InterPro" id="IPR015943">
    <property type="entry name" value="WD40/YVTN_repeat-like_dom_sf"/>
</dbReference>
<keyword evidence="2" id="KW-0677">Repeat</keyword>
<reference evidence="7" key="1">
    <citation type="submission" date="2015-04" db="EMBL/GenBank/DDBJ databases">
        <authorList>
            <person name="Syromyatnikov M.Y."/>
            <person name="Popov V.N."/>
        </authorList>
    </citation>
    <scope>NUCLEOTIDE SEQUENCE</scope>
    <source>
        <strain evidence="7">MO-1</strain>
    </source>
</reference>
<feature type="compositionally biased region" description="Low complexity" evidence="4">
    <location>
        <begin position="514"/>
        <end position="533"/>
    </location>
</feature>
<dbReference type="EMBL" id="LO017727">
    <property type="protein sequence ID" value="CRH07344.1"/>
    <property type="molecule type" value="Genomic_DNA"/>
</dbReference>
<dbReference type="InterPro" id="IPR005532">
    <property type="entry name" value="SUMF_dom"/>
</dbReference>
<accession>A0A1S7LMI4</accession>
<feature type="region of interest" description="Disordered" evidence="4">
    <location>
        <begin position="498"/>
        <end position="533"/>
    </location>
</feature>
<dbReference type="Gene3D" id="2.130.10.10">
    <property type="entry name" value="YVTN repeat-like/Quinoprotein amine dehydrogenase"/>
    <property type="match status" value="2"/>
</dbReference>
<dbReference type="InterPro" id="IPR042095">
    <property type="entry name" value="SUMF_sf"/>
</dbReference>
<dbReference type="PROSITE" id="PS50082">
    <property type="entry name" value="WD_REPEATS_2"/>
    <property type="match status" value="4"/>
</dbReference>
<dbReference type="InterPro" id="IPR001680">
    <property type="entry name" value="WD40_rpt"/>
</dbReference>
<name>A0A1S7LMI4_MAGMO</name>
<evidence type="ECO:0000259" key="6">
    <source>
        <dbReference type="Pfam" id="PF03781"/>
    </source>
</evidence>
<dbReference type="PANTHER" id="PTHR19879:SF9">
    <property type="entry name" value="TRANSCRIPTION INITIATION FACTOR TFIID SUBUNIT 5"/>
    <property type="match status" value="1"/>
</dbReference>
<feature type="region of interest" description="Disordered" evidence="4">
    <location>
        <begin position="34"/>
        <end position="62"/>
    </location>
</feature>
<dbReference type="InterPro" id="IPR036322">
    <property type="entry name" value="WD40_repeat_dom_sf"/>
</dbReference>
<sequence>MTMIARTFFIMLVMLVAHDGNAQVAFAQQGSAYGAKPQAASGPPASKAPPASPGKEGALDPRALLTPPERTALFSPGGDRVAETAAGGGIQIRTVNLEGDAIRLKGHSSGVTAMTFNADGQLFATSGGDLQVKLWEIPTGKLRFTLAGHSAPVREISFSSGSRFLLTSSDDGTVRLWDTESGRMLGGHHRRTRMMLFTPDRRYAMSADLDDPRVLRRWEVVTGKTVGYYQGHQMSIIRAAYAPAGLRLATADAGGGIILWDGSTQAPISILEGHSGPVTELVFSKDGNLLLSADRVQSWILWDARTGQPLQSVQASAGGILAATLHGGPPARPLFLGPRGALRVWDNLAGGGAYRLLNPPTKPLILPNRPAHGASGPHVPGGWISQTAPPPVPATGDSGLPGQGNHGAILPPPMLVAPAIPAKPGVTHPAMGTPSGLVEPATAPAIPKRVDGSDGQILPIPQQQMVPANKPVVPQSAPKRLPIATPPVKKLPVVDPTQFKSAPHGKPQSKRILPAPAKKMAASKPTARAPLARPKVAAAAAKPTQKWSKKSPQQRLNGKSAGIRFIQVPGGCFQMGGNSKQLTPFERPAHTVCLKTHWMSQYEVTQAQWEKMMGKNPSFFKLGPNYPVEQVSWDDAQRFITKLNRQAGKKGLYRLPTEAEWEYACRSGGKRERFCGSNKLDDVAWHAGNGGLSTHAVGKRRPNALGLFDMTGNVLEWTLDGFQANYYAKSPKHDPMGPRKAKHRSARGGSWRTPATDEARATLRYDLSPKLRHASLGFRLVRTQPPATAGIGAQTAANRELMASKQGAKLPSFITPQNGQIGSPSVMMP</sequence>
<keyword evidence="1 3" id="KW-0853">WD repeat</keyword>
<organism evidence="7">
    <name type="scientific">Magnetococcus massalia (strain MO-1)</name>
    <dbReference type="NCBI Taxonomy" id="451514"/>
    <lineage>
        <taxon>Bacteria</taxon>
        <taxon>Pseudomonadati</taxon>
        <taxon>Pseudomonadota</taxon>
        <taxon>Magnetococcia</taxon>
        <taxon>Magnetococcales</taxon>
        <taxon>Magnetococcaceae</taxon>
        <taxon>Magnetococcus</taxon>
    </lineage>
</organism>
<dbReference type="PANTHER" id="PTHR19879">
    <property type="entry name" value="TRANSCRIPTION INITIATION FACTOR TFIID"/>
    <property type="match status" value="1"/>
</dbReference>
<evidence type="ECO:0000313" key="7">
    <source>
        <dbReference type="EMBL" id="CRH07344.1"/>
    </source>
</evidence>
<protein>
    <recommendedName>
        <fullName evidence="6">Sulfatase-modifying factor enzyme-like domain-containing protein</fullName>
    </recommendedName>
</protein>
<dbReference type="CDD" id="cd00200">
    <property type="entry name" value="WD40"/>
    <property type="match status" value="1"/>
</dbReference>
<dbReference type="Gene3D" id="3.90.1580.10">
    <property type="entry name" value="paralog of FGE (formylglycine-generating enzyme)"/>
    <property type="match status" value="1"/>
</dbReference>
<keyword evidence="5" id="KW-0732">Signal</keyword>
<feature type="repeat" description="WD" evidence="3">
    <location>
        <begin position="146"/>
        <end position="187"/>
    </location>
</feature>
<proteinExistence type="predicted"/>
<dbReference type="InterPro" id="IPR016187">
    <property type="entry name" value="CTDL_fold"/>
</dbReference>
<dbReference type="Pfam" id="PF00400">
    <property type="entry name" value="WD40"/>
    <property type="match status" value="3"/>
</dbReference>
<feature type="domain" description="Sulfatase-modifying factor enzyme-like" evidence="6">
    <location>
        <begin position="565"/>
        <end position="782"/>
    </location>
</feature>
<feature type="compositionally biased region" description="Low complexity" evidence="4">
    <location>
        <begin position="34"/>
        <end position="45"/>
    </location>
</feature>
<evidence type="ECO:0000256" key="1">
    <source>
        <dbReference type="ARBA" id="ARBA00022574"/>
    </source>
</evidence>
<dbReference type="SMART" id="SM00320">
    <property type="entry name" value="WD40"/>
    <property type="match status" value="4"/>
</dbReference>
<feature type="repeat" description="WD" evidence="3">
    <location>
        <begin position="104"/>
        <end position="145"/>
    </location>
</feature>
<feature type="region of interest" description="Disordered" evidence="4">
    <location>
        <begin position="730"/>
        <end position="754"/>
    </location>
</feature>